<evidence type="ECO:0000313" key="9">
    <source>
        <dbReference type="EMBL" id="MED6294500.1"/>
    </source>
</evidence>
<evidence type="ECO:0000256" key="3">
    <source>
        <dbReference type="ARBA" id="ARBA00022478"/>
    </source>
</evidence>
<evidence type="ECO:0000259" key="8">
    <source>
        <dbReference type="Pfam" id="PF00940"/>
    </source>
</evidence>
<keyword evidence="10" id="KW-1185">Reference proteome</keyword>
<comment type="similarity">
    <text evidence="1">Belongs to the phage and mitochondrial RNA polymerase family.</text>
</comment>
<evidence type="ECO:0000256" key="1">
    <source>
        <dbReference type="ARBA" id="ARBA00009493"/>
    </source>
</evidence>
<comment type="caution">
    <text evidence="9">The sequence shown here is derived from an EMBL/GenBank/DDBJ whole genome shotgun (WGS) entry which is preliminary data.</text>
</comment>
<dbReference type="InterPro" id="IPR043502">
    <property type="entry name" value="DNA/RNA_pol_sf"/>
</dbReference>
<comment type="catalytic activity">
    <reaction evidence="7">
        <text>RNA(n) + a ribonucleoside 5'-triphosphate = RNA(n+1) + diphosphate</text>
        <dbReference type="Rhea" id="RHEA:21248"/>
        <dbReference type="Rhea" id="RHEA-COMP:14527"/>
        <dbReference type="Rhea" id="RHEA-COMP:17342"/>
        <dbReference type="ChEBI" id="CHEBI:33019"/>
        <dbReference type="ChEBI" id="CHEBI:61557"/>
        <dbReference type="ChEBI" id="CHEBI:140395"/>
        <dbReference type="EC" id="2.7.7.6"/>
    </reaction>
</comment>
<keyword evidence="6" id="KW-0804">Transcription</keyword>
<dbReference type="InterPro" id="IPR002092">
    <property type="entry name" value="DNA-dir_Rpol_phage-type"/>
</dbReference>
<reference evidence="9 10" key="1">
    <citation type="submission" date="2021-06" db="EMBL/GenBank/DDBJ databases">
        <authorList>
            <person name="Palmer J.M."/>
        </authorList>
    </citation>
    <scope>NUCLEOTIDE SEQUENCE [LARGE SCALE GENOMIC DNA]</scope>
    <source>
        <strain evidence="9 10">CL_MEX2019</strain>
        <tissue evidence="9">Muscle</tissue>
    </source>
</reference>
<name>A0ABU7F5A8_9TELE</name>
<evidence type="ECO:0000256" key="7">
    <source>
        <dbReference type="ARBA" id="ARBA00048552"/>
    </source>
</evidence>
<keyword evidence="5" id="KW-0548">Nucleotidyltransferase</keyword>
<sequence>VEELRARDAAKGLKIAQVLEGFISRKVVKQTVMTVVYGVTRYGGRLQIEKRLKEIDEFPKEHVWDASQYLVRLVFSGLKEMFTGTREIQDWLTESARLISKSGHTVEWVTPLGLPIIQPYHRTRNQVVSLAIRLPVLITQQSFH</sequence>
<dbReference type="InterPro" id="IPR046950">
    <property type="entry name" value="DNA-dir_Rpol_C_phage-type"/>
</dbReference>
<protein>
    <recommendedName>
        <fullName evidence="2">DNA-directed RNA polymerase</fullName>
        <ecNumber evidence="2">2.7.7.6</ecNumber>
    </recommendedName>
</protein>
<dbReference type="EMBL" id="JAHUTJ010075899">
    <property type="protein sequence ID" value="MED6294500.1"/>
    <property type="molecule type" value="Genomic_DNA"/>
</dbReference>
<proteinExistence type="inferred from homology"/>
<dbReference type="Gene3D" id="1.10.150.20">
    <property type="entry name" value="5' to 3' exonuclease, C-terminal subdomain"/>
    <property type="match status" value="1"/>
</dbReference>
<evidence type="ECO:0000256" key="6">
    <source>
        <dbReference type="ARBA" id="ARBA00023163"/>
    </source>
</evidence>
<dbReference type="EC" id="2.7.7.6" evidence="2"/>
<keyword evidence="3" id="KW-0240">DNA-directed RNA polymerase</keyword>
<evidence type="ECO:0000313" key="10">
    <source>
        <dbReference type="Proteomes" id="UP001352852"/>
    </source>
</evidence>
<accession>A0ABU7F5A8</accession>
<dbReference type="PROSITE" id="PS00489">
    <property type="entry name" value="RNA_POL_PHAGE_2"/>
    <property type="match status" value="1"/>
</dbReference>
<dbReference type="Proteomes" id="UP001352852">
    <property type="component" value="Unassembled WGS sequence"/>
</dbReference>
<dbReference type="SUPFAM" id="SSF56672">
    <property type="entry name" value="DNA/RNA polymerases"/>
    <property type="match status" value="1"/>
</dbReference>
<dbReference type="PANTHER" id="PTHR10102:SF0">
    <property type="entry name" value="DNA-DIRECTED RNA POLYMERASE, MITOCHONDRIAL"/>
    <property type="match status" value="1"/>
</dbReference>
<evidence type="ECO:0000256" key="5">
    <source>
        <dbReference type="ARBA" id="ARBA00022695"/>
    </source>
</evidence>
<evidence type="ECO:0000256" key="2">
    <source>
        <dbReference type="ARBA" id="ARBA00012418"/>
    </source>
</evidence>
<feature type="domain" description="DNA-directed RNA polymerase C-terminal" evidence="8">
    <location>
        <begin position="1"/>
        <end position="133"/>
    </location>
</feature>
<dbReference type="Pfam" id="PF00940">
    <property type="entry name" value="RNA_pol"/>
    <property type="match status" value="1"/>
</dbReference>
<dbReference type="PANTHER" id="PTHR10102">
    <property type="entry name" value="DNA-DIRECTED RNA POLYMERASE, MITOCHONDRIAL"/>
    <property type="match status" value="1"/>
</dbReference>
<evidence type="ECO:0000256" key="4">
    <source>
        <dbReference type="ARBA" id="ARBA00022679"/>
    </source>
</evidence>
<keyword evidence="4" id="KW-0808">Transferase</keyword>
<feature type="non-terminal residue" evidence="9">
    <location>
        <position position="1"/>
    </location>
</feature>
<organism evidence="9 10">
    <name type="scientific">Characodon lateralis</name>
    <dbReference type="NCBI Taxonomy" id="208331"/>
    <lineage>
        <taxon>Eukaryota</taxon>
        <taxon>Metazoa</taxon>
        <taxon>Chordata</taxon>
        <taxon>Craniata</taxon>
        <taxon>Vertebrata</taxon>
        <taxon>Euteleostomi</taxon>
        <taxon>Actinopterygii</taxon>
        <taxon>Neopterygii</taxon>
        <taxon>Teleostei</taxon>
        <taxon>Neoteleostei</taxon>
        <taxon>Acanthomorphata</taxon>
        <taxon>Ovalentaria</taxon>
        <taxon>Atherinomorphae</taxon>
        <taxon>Cyprinodontiformes</taxon>
        <taxon>Goodeidae</taxon>
        <taxon>Characodon</taxon>
    </lineage>
</organism>
<gene>
    <name evidence="9" type="ORF">CHARACLAT_021613</name>
</gene>